<feature type="domain" description="Histidine kinase" evidence="12">
    <location>
        <begin position="262"/>
        <end position="481"/>
    </location>
</feature>
<keyword evidence="10 11" id="KW-0472">Membrane</keyword>
<keyword evidence="5" id="KW-0808">Transferase</keyword>
<dbReference type="InterPro" id="IPR003660">
    <property type="entry name" value="HAMP_dom"/>
</dbReference>
<evidence type="ECO:0000256" key="10">
    <source>
        <dbReference type="ARBA" id="ARBA00023136"/>
    </source>
</evidence>
<evidence type="ECO:0000313" key="14">
    <source>
        <dbReference type="EMBL" id="MDO8106656.1"/>
    </source>
</evidence>
<dbReference type="CDD" id="cd00075">
    <property type="entry name" value="HATPase"/>
    <property type="match status" value="1"/>
</dbReference>
<comment type="caution">
    <text evidence="14">The sequence shown here is derived from an EMBL/GenBank/DDBJ whole genome shotgun (WGS) entry which is preliminary data.</text>
</comment>
<dbReference type="PANTHER" id="PTHR45436:SF5">
    <property type="entry name" value="SENSOR HISTIDINE KINASE TRCS"/>
    <property type="match status" value="1"/>
</dbReference>
<evidence type="ECO:0000256" key="4">
    <source>
        <dbReference type="ARBA" id="ARBA00022553"/>
    </source>
</evidence>
<dbReference type="SMART" id="SM00387">
    <property type="entry name" value="HATPase_c"/>
    <property type="match status" value="1"/>
</dbReference>
<dbReference type="Gene3D" id="1.10.287.130">
    <property type="match status" value="1"/>
</dbReference>
<evidence type="ECO:0000256" key="5">
    <source>
        <dbReference type="ARBA" id="ARBA00022679"/>
    </source>
</evidence>
<organism evidence="14 15">
    <name type="scientific">Actinotalea lenta</name>
    <dbReference type="NCBI Taxonomy" id="3064654"/>
    <lineage>
        <taxon>Bacteria</taxon>
        <taxon>Bacillati</taxon>
        <taxon>Actinomycetota</taxon>
        <taxon>Actinomycetes</taxon>
        <taxon>Micrococcales</taxon>
        <taxon>Cellulomonadaceae</taxon>
        <taxon>Actinotalea</taxon>
    </lineage>
</organism>
<dbReference type="SUPFAM" id="SSF55874">
    <property type="entry name" value="ATPase domain of HSP90 chaperone/DNA topoisomerase II/histidine kinase"/>
    <property type="match status" value="1"/>
</dbReference>
<evidence type="ECO:0000256" key="3">
    <source>
        <dbReference type="ARBA" id="ARBA00012438"/>
    </source>
</evidence>
<sequence>MHPVAAWSRLPLRTQLTVAFTGLLVIGLALTGTVALTLLERSLVGQLDSQLRASTQALLREVSHGDLLGADDPGSSGGLPSDYYVVFQKPTGELSMTLAKRSTGDAPAIPSMTTSEVSARRGQGFTVGGQGSESHWRVLALNLTDRTGSVVGSVAIALPMDAAEATLRQMQLALAAIAVGVVLIGAIGGWWAVRRSLRPLRRIEDTAATIAAGDLSRRVPAEPPSTEVGRLSIALNTMLGQIEQAFAVRAASEERMRRFVADASHELRTPLATIRGYGELYRMGALPPEEQAAAMRRIEDSARRMGSLVEDLLHLARLDENRPMRHDEVDLAVLAADAVADLRALDPARPVRLEPLTEGGTTAGALATGDEERLRQVVANLIGNVAQHTPAGTPAEIAVGRADGSVVLEVRDHGPGISAEHAERVFERFYRVDAARGRESGGAGLGMAIVAAIVEAHGGQVVLRGTTGGGTTVRVTLPTAPDASPGETEAPLP</sequence>
<feature type="transmembrane region" description="Helical" evidence="11">
    <location>
        <begin position="172"/>
        <end position="193"/>
    </location>
</feature>
<dbReference type="PROSITE" id="PS50885">
    <property type="entry name" value="HAMP"/>
    <property type="match status" value="1"/>
</dbReference>
<dbReference type="InterPro" id="IPR003594">
    <property type="entry name" value="HATPase_dom"/>
</dbReference>
<dbReference type="PRINTS" id="PR00344">
    <property type="entry name" value="BCTRLSENSOR"/>
</dbReference>
<dbReference type="InterPro" id="IPR036890">
    <property type="entry name" value="HATPase_C_sf"/>
</dbReference>
<evidence type="ECO:0000259" key="13">
    <source>
        <dbReference type="PROSITE" id="PS50885"/>
    </source>
</evidence>
<comment type="catalytic activity">
    <reaction evidence="1">
        <text>ATP + protein L-histidine = ADP + protein N-phospho-L-histidine.</text>
        <dbReference type="EC" id="2.7.13.3"/>
    </reaction>
</comment>
<dbReference type="InterPro" id="IPR004358">
    <property type="entry name" value="Sig_transdc_His_kin-like_C"/>
</dbReference>
<dbReference type="CDD" id="cd00082">
    <property type="entry name" value="HisKA"/>
    <property type="match status" value="1"/>
</dbReference>
<evidence type="ECO:0000256" key="6">
    <source>
        <dbReference type="ARBA" id="ARBA00022692"/>
    </source>
</evidence>
<dbReference type="Gene3D" id="6.10.340.10">
    <property type="match status" value="1"/>
</dbReference>
<dbReference type="Pfam" id="PF00512">
    <property type="entry name" value="HisKA"/>
    <property type="match status" value="1"/>
</dbReference>
<keyword evidence="7" id="KW-0418">Kinase</keyword>
<keyword evidence="4" id="KW-0597">Phosphoprotein</keyword>
<dbReference type="Pfam" id="PF02518">
    <property type="entry name" value="HATPase_c"/>
    <property type="match status" value="1"/>
</dbReference>
<evidence type="ECO:0000256" key="7">
    <source>
        <dbReference type="ARBA" id="ARBA00022777"/>
    </source>
</evidence>
<proteinExistence type="predicted"/>
<dbReference type="SUPFAM" id="SSF47384">
    <property type="entry name" value="Homodimeric domain of signal transducing histidine kinase"/>
    <property type="match status" value="1"/>
</dbReference>
<dbReference type="Proteomes" id="UP001232536">
    <property type="component" value="Unassembled WGS sequence"/>
</dbReference>
<dbReference type="InterPro" id="IPR005467">
    <property type="entry name" value="His_kinase_dom"/>
</dbReference>
<evidence type="ECO:0000259" key="12">
    <source>
        <dbReference type="PROSITE" id="PS50109"/>
    </source>
</evidence>
<evidence type="ECO:0000313" key="15">
    <source>
        <dbReference type="Proteomes" id="UP001232536"/>
    </source>
</evidence>
<gene>
    <name evidence="14" type="ORF">Q6348_05530</name>
</gene>
<dbReference type="EMBL" id="JAUQYP010000001">
    <property type="protein sequence ID" value="MDO8106656.1"/>
    <property type="molecule type" value="Genomic_DNA"/>
</dbReference>
<dbReference type="CDD" id="cd06225">
    <property type="entry name" value="HAMP"/>
    <property type="match status" value="1"/>
</dbReference>
<evidence type="ECO:0000256" key="11">
    <source>
        <dbReference type="SAM" id="Phobius"/>
    </source>
</evidence>
<name>A0ABT9D876_9CELL</name>
<keyword evidence="14" id="KW-0067">ATP-binding</keyword>
<feature type="domain" description="HAMP" evidence="13">
    <location>
        <begin position="194"/>
        <end position="247"/>
    </location>
</feature>
<evidence type="ECO:0000256" key="2">
    <source>
        <dbReference type="ARBA" id="ARBA00004236"/>
    </source>
</evidence>
<dbReference type="PANTHER" id="PTHR45436">
    <property type="entry name" value="SENSOR HISTIDINE KINASE YKOH"/>
    <property type="match status" value="1"/>
</dbReference>
<protein>
    <recommendedName>
        <fullName evidence="3">histidine kinase</fullName>
        <ecNumber evidence="3">2.7.13.3</ecNumber>
    </recommendedName>
</protein>
<keyword evidence="8 11" id="KW-1133">Transmembrane helix</keyword>
<evidence type="ECO:0000256" key="1">
    <source>
        <dbReference type="ARBA" id="ARBA00000085"/>
    </source>
</evidence>
<dbReference type="EC" id="2.7.13.3" evidence="3"/>
<dbReference type="InterPro" id="IPR003661">
    <property type="entry name" value="HisK_dim/P_dom"/>
</dbReference>
<dbReference type="SUPFAM" id="SSF158472">
    <property type="entry name" value="HAMP domain-like"/>
    <property type="match status" value="1"/>
</dbReference>
<dbReference type="Gene3D" id="3.30.565.10">
    <property type="entry name" value="Histidine kinase-like ATPase, C-terminal domain"/>
    <property type="match status" value="1"/>
</dbReference>
<dbReference type="Pfam" id="PF00672">
    <property type="entry name" value="HAMP"/>
    <property type="match status" value="1"/>
</dbReference>
<dbReference type="SMART" id="SM00304">
    <property type="entry name" value="HAMP"/>
    <property type="match status" value="1"/>
</dbReference>
<reference evidence="14 15" key="1">
    <citation type="submission" date="2023-07" db="EMBL/GenBank/DDBJ databases">
        <title>Description of novel actinomycetes strains, isolated from tidal flat sediment.</title>
        <authorList>
            <person name="Lu C."/>
        </authorList>
    </citation>
    <scope>NUCLEOTIDE SEQUENCE [LARGE SCALE GENOMIC DNA]</scope>
    <source>
        <strain evidence="14 15">SYSU T00b441</strain>
    </source>
</reference>
<keyword evidence="14" id="KW-0547">Nucleotide-binding</keyword>
<dbReference type="SMART" id="SM00388">
    <property type="entry name" value="HisKA"/>
    <property type="match status" value="1"/>
</dbReference>
<dbReference type="RefSeq" id="WP_304600300.1">
    <property type="nucleotide sequence ID" value="NZ_JAUQYO010000001.1"/>
</dbReference>
<feature type="transmembrane region" description="Helical" evidence="11">
    <location>
        <begin position="16"/>
        <end position="39"/>
    </location>
</feature>
<dbReference type="InterPro" id="IPR050428">
    <property type="entry name" value="TCS_sensor_his_kinase"/>
</dbReference>
<keyword evidence="9" id="KW-0902">Two-component regulatory system</keyword>
<evidence type="ECO:0000256" key="8">
    <source>
        <dbReference type="ARBA" id="ARBA00022989"/>
    </source>
</evidence>
<comment type="subcellular location">
    <subcellularLocation>
        <location evidence="2">Cell membrane</location>
    </subcellularLocation>
</comment>
<evidence type="ECO:0000256" key="9">
    <source>
        <dbReference type="ARBA" id="ARBA00023012"/>
    </source>
</evidence>
<dbReference type="PROSITE" id="PS50109">
    <property type="entry name" value="HIS_KIN"/>
    <property type="match status" value="1"/>
</dbReference>
<keyword evidence="15" id="KW-1185">Reference proteome</keyword>
<accession>A0ABT9D876</accession>
<dbReference type="GO" id="GO:0005524">
    <property type="term" value="F:ATP binding"/>
    <property type="evidence" value="ECO:0007669"/>
    <property type="project" value="UniProtKB-KW"/>
</dbReference>
<dbReference type="InterPro" id="IPR036097">
    <property type="entry name" value="HisK_dim/P_sf"/>
</dbReference>
<keyword evidence="6 11" id="KW-0812">Transmembrane</keyword>